<keyword evidence="3" id="KW-1185">Reference proteome</keyword>
<accession>A0AAE0YFF3</accession>
<dbReference type="AlphaFoldDB" id="A0AAE0YFF3"/>
<organism evidence="2 3">
    <name type="scientific">Elysia crispata</name>
    <name type="common">lettuce slug</name>
    <dbReference type="NCBI Taxonomy" id="231223"/>
    <lineage>
        <taxon>Eukaryota</taxon>
        <taxon>Metazoa</taxon>
        <taxon>Spiralia</taxon>
        <taxon>Lophotrochozoa</taxon>
        <taxon>Mollusca</taxon>
        <taxon>Gastropoda</taxon>
        <taxon>Heterobranchia</taxon>
        <taxon>Euthyneura</taxon>
        <taxon>Panpulmonata</taxon>
        <taxon>Sacoglossa</taxon>
        <taxon>Placobranchoidea</taxon>
        <taxon>Plakobranchidae</taxon>
        <taxon>Elysia</taxon>
    </lineage>
</organism>
<feature type="compositionally biased region" description="Basic and acidic residues" evidence="1">
    <location>
        <begin position="90"/>
        <end position="101"/>
    </location>
</feature>
<feature type="region of interest" description="Disordered" evidence="1">
    <location>
        <begin position="1"/>
        <end position="32"/>
    </location>
</feature>
<evidence type="ECO:0000313" key="2">
    <source>
        <dbReference type="EMBL" id="KAK3743824.1"/>
    </source>
</evidence>
<proteinExistence type="predicted"/>
<feature type="region of interest" description="Disordered" evidence="1">
    <location>
        <begin position="79"/>
        <end position="101"/>
    </location>
</feature>
<comment type="caution">
    <text evidence="2">The sequence shown here is derived from an EMBL/GenBank/DDBJ whole genome shotgun (WGS) entry which is preliminary data.</text>
</comment>
<dbReference type="EMBL" id="JAWDGP010006298">
    <property type="protein sequence ID" value="KAK3743824.1"/>
    <property type="molecule type" value="Genomic_DNA"/>
</dbReference>
<dbReference type="Proteomes" id="UP001283361">
    <property type="component" value="Unassembled WGS sequence"/>
</dbReference>
<evidence type="ECO:0000256" key="1">
    <source>
        <dbReference type="SAM" id="MobiDB-lite"/>
    </source>
</evidence>
<name>A0AAE0YFF3_9GAST</name>
<sequence>MATKADFSPNGESEKKGKSVVAEACGSSKPQVKRVPEFVLNSERPSSAALSARASPESVVCERHARFLLFTLLFQRKFNTHPPDSETMGEIDRTEDRKSKR</sequence>
<protein>
    <submittedName>
        <fullName evidence="2">Uncharacterized protein</fullName>
    </submittedName>
</protein>
<reference evidence="2" key="1">
    <citation type="journal article" date="2023" name="G3 (Bethesda)">
        <title>A reference genome for the long-term kleptoplast-retaining sea slug Elysia crispata morphotype clarki.</title>
        <authorList>
            <person name="Eastman K.E."/>
            <person name="Pendleton A.L."/>
            <person name="Shaikh M.A."/>
            <person name="Suttiyut T."/>
            <person name="Ogas R."/>
            <person name="Tomko P."/>
            <person name="Gavelis G."/>
            <person name="Widhalm J.R."/>
            <person name="Wisecaver J.H."/>
        </authorList>
    </citation>
    <scope>NUCLEOTIDE SEQUENCE</scope>
    <source>
        <strain evidence="2">ECLA1</strain>
    </source>
</reference>
<gene>
    <name evidence="2" type="ORF">RRG08_043555</name>
</gene>
<evidence type="ECO:0000313" key="3">
    <source>
        <dbReference type="Proteomes" id="UP001283361"/>
    </source>
</evidence>